<name>A0A4Z2F3E8_9TELE</name>
<feature type="compositionally biased region" description="Low complexity" evidence="1">
    <location>
        <begin position="69"/>
        <end position="83"/>
    </location>
</feature>
<evidence type="ECO:0000313" key="2">
    <source>
        <dbReference type="EMBL" id="TNN35568.1"/>
    </source>
</evidence>
<gene>
    <name evidence="2" type="ORF">EYF80_054265</name>
</gene>
<feature type="compositionally biased region" description="Polar residues" evidence="1">
    <location>
        <begin position="1"/>
        <end position="12"/>
    </location>
</feature>
<proteinExistence type="predicted"/>
<evidence type="ECO:0000256" key="1">
    <source>
        <dbReference type="SAM" id="MobiDB-lite"/>
    </source>
</evidence>
<keyword evidence="3" id="KW-1185">Reference proteome</keyword>
<feature type="compositionally biased region" description="Basic and acidic residues" evidence="1">
    <location>
        <begin position="13"/>
        <end position="23"/>
    </location>
</feature>
<feature type="region of interest" description="Disordered" evidence="1">
    <location>
        <begin position="62"/>
        <end position="93"/>
    </location>
</feature>
<dbReference type="EMBL" id="SRLO01001747">
    <property type="protein sequence ID" value="TNN35568.1"/>
    <property type="molecule type" value="Genomic_DNA"/>
</dbReference>
<feature type="region of interest" description="Disordered" evidence="1">
    <location>
        <begin position="1"/>
        <end position="33"/>
    </location>
</feature>
<reference evidence="2 3" key="1">
    <citation type="submission" date="2019-03" db="EMBL/GenBank/DDBJ databases">
        <title>First draft genome of Liparis tanakae, snailfish: a comprehensive survey of snailfish specific genes.</title>
        <authorList>
            <person name="Kim W."/>
            <person name="Song I."/>
            <person name="Jeong J.-H."/>
            <person name="Kim D."/>
            <person name="Kim S."/>
            <person name="Ryu S."/>
            <person name="Song J.Y."/>
            <person name="Lee S.K."/>
        </authorList>
    </citation>
    <scope>NUCLEOTIDE SEQUENCE [LARGE SCALE GENOMIC DNA]</scope>
    <source>
        <tissue evidence="2">Muscle</tissue>
    </source>
</reference>
<comment type="caution">
    <text evidence="2">The sequence shown here is derived from an EMBL/GenBank/DDBJ whole genome shotgun (WGS) entry which is preliminary data.</text>
</comment>
<organism evidence="2 3">
    <name type="scientific">Liparis tanakae</name>
    <name type="common">Tanaka's snailfish</name>
    <dbReference type="NCBI Taxonomy" id="230148"/>
    <lineage>
        <taxon>Eukaryota</taxon>
        <taxon>Metazoa</taxon>
        <taxon>Chordata</taxon>
        <taxon>Craniata</taxon>
        <taxon>Vertebrata</taxon>
        <taxon>Euteleostomi</taxon>
        <taxon>Actinopterygii</taxon>
        <taxon>Neopterygii</taxon>
        <taxon>Teleostei</taxon>
        <taxon>Neoteleostei</taxon>
        <taxon>Acanthomorphata</taxon>
        <taxon>Eupercaria</taxon>
        <taxon>Perciformes</taxon>
        <taxon>Cottioidei</taxon>
        <taxon>Cottales</taxon>
        <taxon>Liparidae</taxon>
        <taxon>Liparis</taxon>
    </lineage>
</organism>
<accession>A0A4Z2F3E8</accession>
<evidence type="ECO:0000313" key="3">
    <source>
        <dbReference type="Proteomes" id="UP000314294"/>
    </source>
</evidence>
<protein>
    <submittedName>
        <fullName evidence="2">Uncharacterized protein</fullName>
    </submittedName>
</protein>
<dbReference type="Proteomes" id="UP000314294">
    <property type="component" value="Unassembled WGS sequence"/>
</dbReference>
<dbReference type="AlphaFoldDB" id="A0A4Z2F3E8"/>
<sequence length="93" mass="10438">MASDTPANNEFNQRVDMRPERTAKNRRVRSTPTPLHFTRNSYEGEFMGFWGVGLLAVLDPLDPAEPLSRRSPTSTTVPRTGRVAFDLSSNTQD</sequence>